<gene>
    <name evidence="4" type="ORF">OM076_05230</name>
</gene>
<dbReference type="InterPro" id="IPR036661">
    <property type="entry name" value="Luciferase-like_sf"/>
</dbReference>
<dbReference type="GO" id="GO:0016705">
    <property type="term" value="F:oxidoreductase activity, acting on paired donors, with incorporation or reduction of molecular oxygen"/>
    <property type="evidence" value="ECO:0007669"/>
    <property type="project" value="InterPro"/>
</dbReference>
<dbReference type="PANTHER" id="PTHR30137:SF8">
    <property type="entry name" value="BLR5498 PROTEIN"/>
    <property type="match status" value="1"/>
</dbReference>
<evidence type="ECO:0000313" key="5">
    <source>
        <dbReference type="Proteomes" id="UP001149140"/>
    </source>
</evidence>
<evidence type="ECO:0000256" key="2">
    <source>
        <dbReference type="ARBA" id="ARBA00023033"/>
    </source>
</evidence>
<dbReference type="EMBL" id="JAPDOD010000003">
    <property type="protein sequence ID" value="MDA0159655.1"/>
    <property type="molecule type" value="Genomic_DNA"/>
</dbReference>
<reference evidence="4" key="1">
    <citation type="submission" date="2022-10" db="EMBL/GenBank/DDBJ databases">
        <title>The WGS of Solirubrobacter ginsenosidimutans DSM 21036.</title>
        <authorList>
            <person name="Jiang Z."/>
        </authorList>
    </citation>
    <scope>NUCLEOTIDE SEQUENCE</scope>
    <source>
        <strain evidence="4">DSM 21036</strain>
    </source>
</reference>
<name>A0A9X3MP07_9ACTN</name>
<accession>A0A9X3MP07</accession>
<dbReference type="Pfam" id="PF00296">
    <property type="entry name" value="Bac_luciferase"/>
    <property type="match status" value="1"/>
</dbReference>
<dbReference type="InterPro" id="IPR011251">
    <property type="entry name" value="Luciferase-like_dom"/>
</dbReference>
<keyword evidence="1" id="KW-0560">Oxidoreductase</keyword>
<dbReference type="Proteomes" id="UP001149140">
    <property type="component" value="Unassembled WGS sequence"/>
</dbReference>
<proteinExistence type="predicted"/>
<dbReference type="GO" id="GO:0004497">
    <property type="term" value="F:monooxygenase activity"/>
    <property type="evidence" value="ECO:0007669"/>
    <property type="project" value="UniProtKB-KW"/>
</dbReference>
<dbReference type="AlphaFoldDB" id="A0A9X3MP07"/>
<sequence>MEIGIYTFGELTSGTAGQRMRDLLEEIELADQVGLDVFGVGEHHRPDFVVSAPAIVLAAAARTTKRIRLTSAVSVISSDDPVRVFQDFATLDLISAGRAEIMAGRGSFVESFGLFGYDLKDYDALFASKLERLLEVRSRDDLGVFPRPEQDPLPVWIAVGGNPESAARAGLLGLPMALAIIGGYPERFAPFAELHRRATTEGGHDYRPLSINSHGFIAETSQEAVRTSFPAFKAMMDRIGRERGWSPLSREQYLASHELRGANFVGSPDQIVEKILFQYEIFNHDRFLLQMSVGTLPHKDVLRAIELLGTEVAPKVREALAAQAANR</sequence>
<dbReference type="GO" id="GO:0005829">
    <property type="term" value="C:cytosol"/>
    <property type="evidence" value="ECO:0007669"/>
    <property type="project" value="TreeGrafter"/>
</dbReference>
<dbReference type="PANTHER" id="PTHR30137">
    <property type="entry name" value="LUCIFERASE-LIKE MONOOXYGENASE"/>
    <property type="match status" value="1"/>
</dbReference>
<dbReference type="InterPro" id="IPR050766">
    <property type="entry name" value="Bact_Lucif_Oxidored"/>
</dbReference>
<comment type="caution">
    <text evidence="4">The sequence shown here is derived from an EMBL/GenBank/DDBJ whole genome shotgun (WGS) entry which is preliminary data.</text>
</comment>
<feature type="domain" description="Luciferase-like" evidence="3">
    <location>
        <begin position="1"/>
        <end position="276"/>
    </location>
</feature>
<dbReference type="SUPFAM" id="SSF51679">
    <property type="entry name" value="Bacterial luciferase-like"/>
    <property type="match status" value="1"/>
</dbReference>
<evidence type="ECO:0000259" key="3">
    <source>
        <dbReference type="Pfam" id="PF00296"/>
    </source>
</evidence>
<organism evidence="4 5">
    <name type="scientific">Solirubrobacter ginsenosidimutans</name>
    <dbReference type="NCBI Taxonomy" id="490573"/>
    <lineage>
        <taxon>Bacteria</taxon>
        <taxon>Bacillati</taxon>
        <taxon>Actinomycetota</taxon>
        <taxon>Thermoleophilia</taxon>
        <taxon>Solirubrobacterales</taxon>
        <taxon>Solirubrobacteraceae</taxon>
        <taxon>Solirubrobacter</taxon>
    </lineage>
</organism>
<evidence type="ECO:0000313" key="4">
    <source>
        <dbReference type="EMBL" id="MDA0159655.1"/>
    </source>
</evidence>
<protein>
    <submittedName>
        <fullName evidence="4">LLM class flavin-dependent oxidoreductase</fullName>
    </submittedName>
</protein>
<dbReference type="Gene3D" id="3.20.20.30">
    <property type="entry name" value="Luciferase-like domain"/>
    <property type="match status" value="1"/>
</dbReference>
<keyword evidence="2" id="KW-0503">Monooxygenase</keyword>
<dbReference type="RefSeq" id="WP_270038415.1">
    <property type="nucleotide sequence ID" value="NZ_JAPDOD010000003.1"/>
</dbReference>
<keyword evidence="5" id="KW-1185">Reference proteome</keyword>
<evidence type="ECO:0000256" key="1">
    <source>
        <dbReference type="ARBA" id="ARBA00023002"/>
    </source>
</evidence>